<keyword evidence="2" id="KW-1185">Reference proteome</keyword>
<dbReference type="STRING" id="133385.A0A2T9YPG5"/>
<dbReference type="Pfam" id="PF13975">
    <property type="entry name" value="gag-asp_proteas"/>
    <property type="match status" value="1"/>
</dbReference>
<dbReference type="AlphaFoldDB" id="A0A2T9YPG5"/>
<accession>A0A2T9YPG5</accession>
<protein>
    <recommendedName>
        <fullName evidence="3">Retrotransposon gag domain-containing protein</fullName>
    </recommendedName>
</protein>
<dbReference type="Gene3D" id="2.40.70.10">
    <property type="entry name" value="Acid Proteases"/>
    <property type="match status" value="1"/>
</dbReference>
<proteinExistence type="predicted"/>
<dbReference type="EMBL" id="MBFR01000098">
    <property type="protein sequence ID" value="PVU94238.1"/>
    <property type="molecule type" value="Genomic_DNA"/>
</dbReference>
<comment type="caution">
    <text evidence="1">The sequence shown here is derived from an EMBL/GenBank/DDBJ whole genome shotgun (WGS) entry which is preliminary data.</text>
</comment>
<dbReference type="Proteomes" id="UP000245383">
    <property type="component" value="Unassembled WGS sequence"/>
</dbReference>
<name>A0A2T9YPG5_9FUNG</name>
<gene>
    <name evidence="1" type="ORF">BB561_002712</name>
</gene>
<evidence type="ECO:0000313" key="2">
    <source>
        <dbReference type="Proteomes" id="UP000245383"/>
    </source>
</evidence>
<dbReference type="OrthoDB" id="5597136at2759"/>
<evidence type="ECO:0000313" key="1">
    <source>
        <dbReference type="EMBL" id="PVU94238.1"/>
    </source>
</evidence>
<evidence type="ECO:0008006" key="3">
    <source>
        <dbReference type="Google" id="ProtNLM"/>
    </source>
</evidence>
<organism evidence="1 2">
    <name type="scientific">Smittium simulii</name>
    <dbReference type="NCBI Taxonomy" id="133385"/>
    <lineage>
        <taxon>Eukaryota</taxon>
        <taxon>Fungi</taxon>
        <taxon>Fungi incertae sedis</taxon>
        <taxon>Zoopagomycota</taxon>
        <taxon>Kickxellomycotina</taxon>
        <taxon>Harpellomycetes</taxon>
        <taxon>Harpellales</taxon>
        <taxon>Legeriomycetaceae</taxon>
        <taxon>Smittium</taxon>
    </lineage>
</organism>
<dbReference type="CDD" id="cd00303">
    <property type="entry name" value="retropepsin_like"/>
    <property type="match status" value="1"/>
</dbReference>
<reference evidence="1 2" key="1">
    <citation type="journal article" date="2018" name="MBio">
        <title>Comparative Genomics Reveals the Core Gene Toolbox for the Fungus-Insect Symbiosis.</title>
        <authorList>
            <person name="Wang Y."/>
            <person name="Stata M."/>
            <person name="Wang W."/>
            <person name="Stajich J.E."/>
            <person name="White M.M."/>
            <person name="Moncalvo J.M."/>
        </authorList>
    </citation>
    <scope>NUCLEOTIDE SEQUENCE [LARGE SCALE GENOMIC DNA]</scope>
    <source>
        <strain evidence="1 2">SWE-8-4</strain>
    </source>
</reference>
<dbReference type="InterPro" id="IPR021109">
    <property type="entry name" value="Peptidase_aspartic_dom_sf"/>
</dbReference>
<dbReference type="SUPFAM" id="SSF50630">
    <property type="entry name" value="Acid proteases"/>
    <property type="match status" value="1"/>
</dbReference>
<sequence>MCKQLVSLSQTTKAQQPLEIDFTIGKGVGSSSHTATWRSHLGLENPSRPKISELKMEEVDIFILETELQEDDILTRMRNLTHVSVIEPRTVTEALADNAARNVEENIPTEWVKQPPNKFGGKWNEDVVVFFKVFLKHLISMNAKFEEVEVRTYFLSYLEADALKIGSQLAVIYPKWDTFIQKFVHRFDGEEKRERARKELEKLDLYRNEALTTFVDFTKIIQAMRKENDEEFKVKELLKKCSEQDRYRLLQMKIKTTEEVMEYFMEQEENEKIYGKTKRTIPVESSIKAKTVNITEGKLNPKEMRTPEKVAGNVRRLPFSSGNHAPDKKKVHEYYSPSRNIKQEAINLVEIPSYTEPEIAAVMGQTIINGREVTFQYDSGAAVSVISRKLVTKLQLSGEQPANIKLKPVIGESETSNVLPAVSMIFQGCEKIIPLYILENHERELLLLGISTLMKLGAEISLKKAIMTIEEGDKTYEIPLTFKPREPTWDFNVYEVQAQTKLDLEPEVNPKLDEMQSQEIKELLNGFKSTFSGKLEELREAKVAPCEIELLKDVVIRQRPYKLARNLQEEVMGQIKDMETQVSLSQTTKAQQPLEIDFTIGKGVGSSSHTATTATSLVKYLIEIR</sequence>